<name>A0A182NYQ7_9DIPT</name>
<proteinExistence type="predicted"/>
<evidence type="ECO:0000313" key="1">
    <source>
        <dbReference type="EnsemblMetazoa" id="ADIR014950-PA"/>
    </source>
</evidence>
<organism evidence="1 2">
    <name type="scientific">Anopheles dirus</name>
    <dbReference type="NCBI Taxonomy" id="7168"/>
    <lineage>
        <taxon>Eukaryota</taxon>
        <taxon>Metazoa</taxon>
        <taxon>Ecdysozoa</taxon>
        <taxon>Arthropoda</taxon>
        <taxon>Hexapoda</taxon>
        <taxon>Insecta</taxon>
        <taxon>Pterygota</taxon>
        <taxon>Neoptera</taxon>
        <taxon>Endopterygota</taxon>
        <taxon>Diptera</taxon>
        <taxon>Nematocera</taxon>
        <taxon>Culicoidea</taxon>
        <taxon>Culicidae</taxon>
        <taxon>Anophelinae</taxon>
        <taxon>Anopheles</taxon>
    </lineage>
</organism>
<sequence length="48" mass="4772">MGMHFKVESCKCGPGNCVQLLSTSVSVAAAGATPCRVSDKARTSAASG</sequence>
<dbReference type="VEuPathDB" id="VectorBase:ADIR014950"/>
<dbReference type="AlphaFoldDB" id="A0A182NYQ7"/>
<reference evidence="1" key="2">
    <citation type="submission" date="2020-05" db="UniProtKB">
        <authorList>
            <consortium name="EnsemblMetazoa"/>
        </authorList>
    </citation>
    <scope>IDENTIFICATION</scope>
    <source>
        <strain evidence="1">WRAIR2</strain>
    </source>
</reference>
<keyword evidence="2" id="KW-1185">Reference proteome</keyword>
<dbReference type="EnsemblMetazoa" id="ADIR014950-RA">
    <property type="protein sequence ID" value="ADIR014950-PA"/>
    <property type="gene ID" value="ADIR014950"/>
</dbReference>
<dbReference type="Proteomes" id="UP000075884">
    <property type="component" value="Unassembled WGS sequence"/>
</dbReference>
<protein>
    <submittedName>
        <fullName evidence="1">Uncharacterized protein</fullName>
    </submittedName>
</protein>
<evidence type="ECO:0000313" key="2">
    <source>
        <dbReference type="Proteomes" id="UP000075884"/>
    </source>
</evidence>
<accession>A0A182NYQ7</accession>
<reference evidence="2" key="1">
    <citation type="submission" date="2013-03" db="EMBL/GenBank/DDBJ databases">
        <title>The Genome Sequence of Anopheles dirus WRAIR2.</title>
        <authorList>
            <consortium name="The Broad Institute Genomics Platform"/>
            <person name="Neafsey D.E."/>
            <person name="Walton C."/>
            <person name="Walker B."/>
            <person name="Young S.K."/>
            <person name="Zeng Q."/>
            <person name="Gargeya S."/>
            <person name="Fitzgerald M."/>
            <person name="Haas B."/>
            <person name="Abouelleil A."/>
            <person name="Allen A.W."/>
            <person name="Alvarado L."/>
            <person name="Arachchi H.M."/>
            <person name="Berlin A.M."/>
            <person name="Chapman S.B."/>
            <person name="Gainer-Dewar J."/>
            <person name="Goldberg J."/>
            <person name="Griggs A."/>
            <person name="Gujja S."/>
            <person name="Hansen M."/>
            <person name="Howarth C."/>
            <person name="Imamovic A."/>
            <person name="Ireland A."/>
            <person name="Larimer J."/>
            <person name="McCowan C."/>
            <person name="Murphy C."/>
            <person name="Pearson M."/>
            <person name="Poon T.W."/>
            <person name="Priest M."/>
            <person name="Roberts A."/>
            <person name="Saif S."/>
            <person name="Shea T."/>
            <person name="Sisk P."/>
            <person name="Sykes S."/>
            <person name="Wortman J."/>
            <person name="Nusbaum C."/>
            <person name="Birren B."/>
        </authorList>
    </citation>
    <scope>NUCLEOTIDE SEQUENCE [LARGE SCALE GENOMIC DNA]</scope>
    <source>
        <strain evidence="2">WRAIR2</strain>
    </source>
</reference>